<dbReference type="OrthoDB" id="19329at2759"/>
<dbReference type="PANTHER" id="PTHR13182">
    <property type="entry name" value="ZINC FINGER PROTEIN 622"/>
    <property type="match status" value="1"/>
</dbReference>
<name>A0A1B7T7W9_9ASCO</name>
<dbReference type="InterPro" id="IPR040025">
    <property type="entry name" value="Znf622/Rei1/Reh1"/>
</dbReference>
<evidence type="ECO:0000259" key="3">
    <source>
        <dbReference type="PROSITE" id="PS00028"/>
    </source>
</evidence>
<dbReference type="InterPro" id="IPR041661">
    <property type="entry name" value="ZN622/Rei1/Reh1_Znf-C2H2"/>
</dbReference>
<keyword evidence="1" id="KW-0175">Coiled coil</keyword>
<sequence length="441" mass="51979">MNYTCGACWIQFTSTKDQRSHMQTEWHRYNLKRKVADLPAVDEKTFNEKVAKINETKKQVDNVDIGTNAKASKLSPKDLKKLQKQELLKKKQELLELAKKQIELKLKRIQDDGSLTLSPEVEKSLSDKIAQLSQDIEKIQFKNKPKEPLSEEEIYRKKLTNQVEFKEIDCLFCPINSNKKVTTFEENIEHMALKHGFFFPEEKYLADKNGLLKYLSEKIGLGNICLACNFEGRSTESVQQHMIMKSHCKIPYFTEDEKLEISEFYDFTEYNKKNRFRKKYGGESAENYNEEEEEEDDDEWDDVEEEEEVEDDDVEVNGELVVTRRIDKNGNYHYEDDNGIDYSDAIFNSGDKLYLPNGLVLGHKKDIQKYEKHVKRERTVTEGQGTVLAAESRHFITLIDQKELDEKKRTWQKEVRDKKKHEKNYSKNTNNQMFYRDQLLQ</sequence>
<dbReference type="InterPro" id="IPR013087">
    <property type="entry name" value="Znf_C2H2_type"/>
</dbReference>
<evidence type="ECO:0000256" key="2">
    <source>
        <dbReference type="SAM" id="MobiDB-lite"/>
    </source>
</evidence>
<dbReference type="EMBL" id="LXPE01000396">
    <property type="protein sequence ID" value="OBA24824.1"/>
    <property type="molecule type" value="Genomic_DNA"/>
</dbReference>
<dbReference type="AlphaFoldDB" id="A0A1B7T7W9"/>
<proteinExistence type="predicted"/>
<comment type="caution">
    <text evidence="4">The sequence shown here is derived from an EMBL/GenBank/DDBJ whole genome shotgun (WGS) entry which is preliminary data.</text>
</comment>
<dbReference type="PANTHER" id="PTHR13182:SF21">
    <property type="entry name" value="CYTOPLASMIC 60S SUBUNIT BIOGENESIS FACTOR REI1"/>
    <property type="match status" value="1"/>
</dbReference>
<organism evidence="4 5">
    <name type="scientific">Hanseniaspora valbyensis NRRL Y-1626</name>
    <dbReference type="NCBI Taxonomy" id="766949"/>
    <lineage>
        <taxon>Eukaryota</taxon>
        <taxon>Fungi</taxon>
        <taxon>Dikarya</taxon>
        <taxon>Ascomycota</taxon>
        <taxon>Saccharomycotina</taxon>
        <taxon>Saccharomycetes</taxon>
        <taxon>Saccharomycodales</taxon>
        <taxon>Saccharomycodaceae</taxon>
        <taxon>Hanseniaspora</taxon>
    </lineage>
</organism>
<dbReference type="Proteomes" id="UP000092321">
    <property type="component" value="Unassembled WGS sequence"/>
</dbReference>
<accession>A0A1B7T7W9</accession>
<evidence type="ECO:0000256" key="1">
    <source>
        <dbReference type="SAM" id="Coils"/>
    </source>
</evidence>
<dbReference type="GO" id="GO:0042273">
    <property type="term" value="P:ribosomal large subunit biogenesis"/>
    <property type="evidence" value="ECO:0007669"/>
    <property type="project" value="TreeGrafter"/>
</dbReference>
<feature type="coiled-coil region" evidence="1">
    <location>
        <begin position="80"/>
        <end position="112"/>
    </location>
</feature>
<evidence type="ECO:0000313" key="4">
    <source>
        <dbReference type="EMBL" id="OBA24824.1"/>
    </source>
</evidence>
<dbReference type="GO" id="GO:0030687">
    <property type="term" value="C:preribosome, large subunit precursor"/>
    <property type="evidence" value="ECO:0007669"/>
    <property type="project" value="TreeGrafter"/>
</dbReference>
<dbReference type="Pfam" id="PF12756">
    <property type="entry name" value="zf-C2H2_2"/>
    <property type="match status" value="1"/>
</dbReference>
<feature type="region of interest" description="Disordered" evidence="2">
    <location>
        <begin position="415"/>
        <end position="441"/>
    </location>
</feature>
<feature type="domain" description="C2H2-type" evidence="3">
    <location>
        <begin position="5"/>
        <end position="27"/>
    </location>
</feature>
<evidence type="ECO:0000313" key="5">
    <source>
        <dbReference type="Proteomes" id="UP000092321"/>
    </source>
</evidence>
<protein>
    <recommendedName>
        <fullName evidence="3">C2H2-type domain-containing protein</fullName>
    </recommendedName>
</protein>
<feature type="region of interest" description="Disordered" evidence="2">
    <location>
        <begin position="283"/>
        <end position="312"/>
    </location>
</feature>
<gene>
    <name evidence="4" type="ORF">HANVADRAFT_96789</name>
</gene>
<dbReference type="PROSITE" id="PS00028">
    <property type="entry name" value="ZINC_FINGER_C2H2_1"/>
    <property type="match status" value="1"/>
</dbReference>
<reference evidence="5" key="1">
    <citation type="journal article" date="2016" name="Proc. Natl. Acad. Sci. U.S.A.">
        <title>Comparative genomics of biotechnologically important yeasts.</title>
        <authorList>
            <person name="Riley R."/>
            <person name="Haridas S."/>
            <person name="Wolfe K.H."/>
            <person name="Lopes M.R."/>
            <person name="Hittinger C.T."/>
            <person name="Goeker M."/>
            <person name="Salamov A.A."/>
            <person name="Wisecaver J.H."/>
            <person name="Long T.M."/>
            <person name="Calvey C.H."/>
            <person name="Aerts A.L."/>
            <person name="Barry K.W."/>
            <person name="Choi C."/>
            <person name="Clum A."/>
            <person name="Coughlan A.Y."/>
            <person name="Deshpande S."/>
            <person name="Douglass A.P."/>
            <person name="Hanson S.J."/>
            <person name="Klenk H.-P."/>
            <person name="LaButti K.M."/>
            <person name="Lapidus A."/>
            <person name="Lindquist E.A."/>
            <person name="Lipzen A.M."/>
            <person name="Meier-Kolthoff J.P."/>
            <person name="Ohm R.A."/>
            <person name="Otillar R.P."/>
            <person name="Pangilinan J.L."/>
            <person name="Peng Y."/>
            <person name="Rokas A."/>
            <person name="Rosa C.A."/>
            <person name="Scheuner C."/>
            <person name="Sibirny A.A."/>
            <person name="Slot J.C."/>
            <person name="Stielow J.B."/>
            <person name="Sun H."/>
            <person name="Kurtzman C.P."/>
            <person name="Blackwell M."/>
            <person name="Grigoriev I.V."/>
            <person name="Jeffries T.W."/>
        </authorList>
    </citation>
    <scope>NUCLEOTIDE SEQUENCE [LARGE SCALE GENOMIC DNA]</scope>
    <source>
        <strain evidence="5">NRRL Y-1626</strain>
    </source>
</reference>
<feature type="compositionally biased region" description="Acidic residues" evidence="2">
    <location>
        <begin position="288"/>
        <end position="312"/>
    </location>
</feature>
<keyword evidence="5" id="KW-1185">Reference proteome</keyword>